<dbReference type="HAMAP" id="MF_00211">
    <property type="entry name" value="TrpD"/>
    <property type="match status" value="1"/>
</dbReference>
<comment type="cofactor">
    <cofactor evidence="9">
        <name>Mg(2+)</name>
        <dbReference type="ChEBI" id="CHEBI:18420"/>
    </cofactor>
    <text evidence="9">Binds 2 magnesium ions per monomer.</text>
</comment>
<dbReference type="OrthoDB" id="9806430at2"/>
<dbReference type="PANTHER" id="PTHR43285">
    <property type="entry name" value="ANTHRANILATE PHOSPHORIBOSYLTRANSFERASE"/>
    <property type="match status" value="1"/>
</dbReference>
<dbReference type="UniPathway" id="UPA00035">
    <property type="reaction ID" value="UER00041"/>
</dbReference>
<evidence type="ECO:0000256" key="5">
    <source>
        <dbReference type="ARBA" id="ARBA00022822"/>
    </source>
</evidence>
<protein>
    <recommendedName>
        <fullName evidence="9">Anthranilate phosphoribosyltransferase</fullName>
        <ecNumber evidence="9">2.4.2.18</ecNumber>
    </recommendedName>
</protein>
<dbReference type="GO" id="GO:0004048">
    <property type="term" value="F:anthranilate phosphoribosyltransferase activity"/>
    <property type="evidence" value="ECO:0007669"/>
    <property type="project" value="UniProtKB-UniRule"/>
</dbReference>
<dbReference type="GO" id="GO:0000287">
    <property type="term" value="F:magnesium ion binding"/>
    <property type="evidence" value="ECO:0007669"/>
    <property type="project" value="UniProtKB-UniRule"/>
</dbReference>
<keyword evidence="6 9" id="KW-0057">Aromatic amino acid biosynthesis</keyword>
<feature type="binding site" evidence="9">
    <location>
        <position position="94"/>
    </location>
    <ligand>
        <name>Mg(2+)</name>
        <dbReference type="ChEBI" id="CHEBI:18420"/>
        <label>1</label>
    </ligand>
</feature>
<dbReference type="SUPFAM" id="SSF52418">
    <property type="entry name" value="Nucleoside phosphorylase/phosphoribosyltransferase catalytic domain"/>
    <property type="match status" value="1"/>
</dbReference>
<feature type="binding site" evidence="9">
    <location>
        <position position="90"/>
    </location>
    <ligand>
        <name>5-phospho-alpha-D-ribose 1-diphosphate</name>
        <dbReference type="ChEBI" id="CHEBI:58017"/>
    </ligand>
</feature>
<evidence type="ECO:0000256" key="4">
    <source>
        <dbReference type="ARBA" id="ARBA00022679"/>
    </source>
</evidence>
<feature type="binding site" evidence="9">
    <location>
        <position position="168"/>
    </location>
    <ligand>
        <name>anthranilate</name>
        <dbReference type="ChEBI" id="CHEBI:16567"/>
        <label>2</label>
    </ligand>
</feature>
<feature type="binding site" evidence="9">
    <location>
        <position position="227"/>
    </location>
    <ligand>
        <name>Mg(2+)</name>
        <dbReference type="ChEBI" id="CHEBI:18420"/>
        <label>1</label>
    </ligand>
</feature>
<evidence type="ECO:0000256" key="2">
    <source>
        <dbReference type="ARBA" id="ARBA00022605"/>
    </source>
</evidence>
<dbReference type="Pfam" id="PF02885">
    <property type="entry name" value="Glycos_trans_3N"/>
    <property type="match status" value="1"/>
</dbReference>
<organism evidence="12 13">
    <name type="scientific">Alteromonas lipolytica</name>
    <dbReference type="NCBI Taxonomy" id="1856405"/>
    <lineage>
        <taxon>Bacteria</taxon>
        <taxon>Pseudomonadati</taxon>
        <taxon>Pseudomonadota</taxon>
        <taxon>Gammaproteobacteria</taxon>
        <taxon>Alteromonadales</taxon>
        <taxon>Alteromonadaceae</taxon>
        <taxon>Alteromonas/Salinimonas group</taxon>
        <taxon>Alteromonas</taxon>
    </lineage>
</organism>
<evidence type="ECO:0000256" key="6">
    <source>
        <dbReference type="ARBA" id="ARBA00023141"/>
    </source>
</evidence>
<dbReference type="GO" id="GO:0005829">
    <property type="term" value="C:cytosol"/>
    <property type="evidence" value="ECO:0007669"/>
    <property type="project" value="TreeGrafter"/>
</dbReference>
<feature type="domain" description="Glycosyl transferase family 3" evidence="10">
    <location>
        <begin position="77"/>
        <end position="322"/>
    </location>
</feature>
<evidence type="ECO:0000256" key="9">
    <source>
        <dbReference type="HAMAP-Rule" id="MF_00211"/>
    </source>
</evidence>
<feature type="binding site" evidence="9">
    <location>
        <begin position="92"/>
        <end position="95"/>
    </location>
    <ligand>
        <name>5-phospho-alpha-D-ribose 1-diphosphate</name>
        <dbReference type="ChEBI" id="CHEBI:58017"/>
    </ligand>
</feature>
<keyword evidence="4 9" id="KW-0808">Transferase</keyword>
<dbReference type="EC" id="2.4.2.18" evidence="9"/>
<dbReference type="InterPro" id="IPR000312">
    <property type="entry name" value="Glycosyl_Trfase_fam3"/>
</dbReference>
<comment type="similarity">
    <text evidence="9">Belongs to the anthranilate phosphoribosyltransferase family.</text>
</comment>
<dbReference type="GO" id="GO:0000162">
    <property type="term" value="P:L-tryptophan biosynthetic process"/>
    <property type="evidence" value="ECO:0007669"/>
    <property type="project" value="UniProtKB-UniRule"/>
</dbReference>
<dbReference type="InterPro" id="IPR036320">
    <property type="entry name" value="Glycosyl_Trfase_fam3_N_dom_sf"/>
</dbReference>
<keyword evidence="13" id="KW-1185">Reference proteome</keyword>
<dbReference type="NCBIfam" id="TIGR01245">
    <property type="entry name" value="trpD"/>
    <property type="match status" value="1"/>
</dbReference>
<dbReference type="InterPro" id="IPR035902">
    <property type="entry name" value="Nuc_phospho_transferase"/>
</dbReference>
<comment type="function">
    <text evidence="9">Catalyzes the transfer of the phosphoribosyl group of 5-phosphorylribose-1-pyrophosphate (PRPP) to anthranilate to yield N-(5'-phosphoribosyl)-anthranilate (PRA).</text>
</comment>
<dbReference type="SUPFAM" id="SSF47648">
    <property type="entry name" value="Nucleoside phosphorylase/phosphoribosyltransferase N-terminal domain"/>
    <property type="match status" value="1"/>
</dbReference>
<evidence type="ECO:0000313" key="12">
    <source>
        <dbReference type="EMBL" id="OFI34342.1"/>
    </source>
</evidence>
<feature type="binding site" evidence="9">
    <location>
        <begin position="85"/>
        <end position="86"/>
    </location>
    <ligand>
        <name>5-phospho-alpha-D-ribose 1-diphosphate</name>
        <dbReference type="ChEBI" id="CHEBI:58017"/>
    </ligand>
</feature>
<dbReference type="PANTHER" id="PTHR43285:SF2">
    <property type="entry name" value="ANTHRANILATE PHOSPHORIBOSYLTRANSFERASE"/>
    <property type="match status" value="1"/>
</dbReference>
<proteinExistence type="inferred from homology"/>
<feature type="binding site" evidence="9">
    <location>
        <position position="113"/>
    </location>
    <ligand>
        <name>anthranilate</name>
        <dbReference type="ChEBI" id="CHEBI:16567"/>
        <label>1</label>
    </ligand>
</feature>
<evidence type="ECO:0000256" key="3">
    <source>
        <dbReference type="ARBA" id="ARBA00022676"/>
    </source>
</evidence>
<feature type="binding site" evidence="9">
    <location>
        <position position="226"/>
    </location>
    <ligand>
        <name>Mg(2+)</name>
        <dbReference type="ChEBI" id="CHEBI:18420"/>
        <label>2</label>
    </ligand>
</feature>
<comment type="subunit">
    <text evidence="9">Homodimer.</text>
</comment>
<dbReference type="EMBL" id="MJIC01000013">
    <property type="protein sequence ID" value="OFI34342.1"/>
    <property type="molecule type" value="Genomic_DNA"/>
</dbReference>
<evidence type="ECO:0000256" key="1">
    <source>
        <dbReference type="ARBA" id="ARBA00004907"/>
    </source>
</evidence>
<feature type="binding site" evidence="9">
    <location>
        <position position="82"/>
    </location>
    <ligand>
        <name>anthranilate</name>
        <dbReference type="ChEBI" id="CHEBI:16567"/>
        <label>1</label>
    </ligand>
</feature>
<comment type="caution">
    <text evidence="9">Lacks conserved residue(s) required for the propagation of feature annotation.</text>
</comment>
<dbReference type="RefSeq" id="WP_070176458.1">
    <property type="nucleotide sequence ID" value="NZ_BMJR01000009.1"/>
</dbReference>
<reference evidence="12 13" key="1">
    <citation type="submission" date="2016-09" db="EMBL/GenBank/DDBJ databases">
        <title>Alteromonas lipolytica, a new species isolated from sea water.</title>
        <authorList>
            <person name="Wu Y.-H."/>
            <person name="Cheng H."/>
            <person name="Xu X.-W."/>
        </authorList>
    </citation>
    <scope>NUCLEOTIDE SEQUENCE [LARGE SCALE GENOMIC DNA]</scope>
    <source>
        <strain evidence="12 13">JW12</strain>
    </source>
</reference>
<sequence length="342" mass="36143">MADYSKVIETLFAGQHLTQAESFSVFNQVMHGELSEVKLATLLTALKINGESPNEIAGAASAMVSNARPFPTPDYEFGDIVGTGGDGHHTINISSAAALVAASCGIKVAKHGNRSVSSKSGSADFFRECGIKLDITPDVARKCLDQDNFCFLFAPVYHAGMRFAAPVRAEMKTRTLFNILGPLANPAGPTFGVYGVYTPELLDIYAQTLTLMGQRKALIVYGDGLDELSLHGPTQVVEIDHGSTSHYTVTAEDFGLNPAPISAIAGGEPQENRQLIEAALSGQGEQAHREAIAMNAGALLKVAGAASTFKDGAEQALEAMANAAPIKLIRQVAEHSQLEENA</sequence>
<dbReference type="Gene3D" id="1.20.970.10">
    <property type="entry name" value="Transferase, Pyrimidine Nucleoside Phosphorylase, Chain C"/>
    <property type="match status" value="1"/>
</dbReference>
<keyword evidence="3 9" id="KW-0328">Glycosyltransferase</keyword>
<dbReference type="FunFam" id="3.40.1030.10:FF:000002">
    <property type="entry name" value="Anthranilate phosphoribosyltransferase"/>
    <property type="match status" value="1"/>
</dbReference>
<dbReference type="Pfam" id="PF00591">
    <property type="entry name" value="Glycos_transf_3"/>
    <property type="match status" value="1"/>
</dbReference>
<feature type="binding site" evidence="9">
    <location>
        <position position="82"/>
    </location>
    <ligand>
        <name>5-phospho-alpha-D-ribose 1-diphosphate</name>
        <dbReference type="ChEBI" id="CHEBI:58017"/>
    </ligand>
</feature>
<dbReference type="STRING" id="1856405.BFC17_18320"/>
<keyword evidence="2 9" id="KW-0028">Amino-acid biosynthesis</keyword>
<keyword evidence="9" id="KW-0479">Metal-binding</keyword>
<evidence type="ECO:0000313" key="13">
    <source>
        <dbReference type="Proteomes" id="UP000176037"/>
    </source>
</evidence>
<evidence type="ECO:0000256" key="7">
    <source>
        <dbReference type="ARBA" id="ARBA00052328"/>
    </source>
</evidence>
<accession>A0A1E8FEI7</accession>
<dbReference type="InterPro" id="IPR005940">
    <property type="entry name" value="Anthranilate_Pribosyl_Tfrase"/>
</dbReference>
<feature type="binding site" evidence="9">
    <location>
        <position position="122"/>
    </location>
    <ligand>
        <name>5-phospho-alpha-D-ribose 1-diphosphate</name>
        <dbReference type="ChEBI" id="CHEBI:58017"/>
    </ligand>
</feature>
<comment type="caution">
    <text evidence="12">The sequence shown here is derived from an EMBL/GenBank/DDBJ whole genome shotgun (WGS) entry which is preliminary data.</text>
</comment>
<keyword evidence="5 9" id="KW-0822">Tryptophan biosynthesis</keyword>
<gene>
    <name evidence="9" type="primary">trpD</name>
    <name evidence="12" type="ORF">BFC17_18320</name>
</gene>
<feature type="binding site" evidence="9">
    <location>
        <position position="227"/>
    </location>
    <ligand>
        <name>Mg(2+)</name>
        <dbReference type="ChEBI" id="CHEBI:18420"/>
        <label>2</label>
    </ligand>
</feature>
<dbReference type="AlphaFoldDB" id="A0A1E8FEI7"/>
<feature type="binding site" evidence="9">
    <location>
        <begin position="110"/>
        <end position="118"/>
    </location>
    <ligand>
        <name>5-phospho-alpha-D-ribose 1-diphosphate</name>
        <dbReference type="ChEBI" id="CHEBI:58017"/>
    </ligand>
</feature>
<evidence type="ECO:0000256" key="8">
    <source>
        <dbReference type="ARBA" id="ARBA00061188"/>
    </source>
</evidence>
<comment type="pathway">
    <text evidence="1 9">Amino-acid biosynthesis; L-tryptophan biosynthesis; L-tryptophan from chorismate: step 2/5.</text>
</comment>
<dbReference type="Proteomes" id="UP000176037">
    <property type="component" value="Unassembled WGS sequence"/>
</dbReference>
<dbReference type="Gene3D" id="3.40.1030.10">
    <property type="entry name" value="Nucleoside phosphorylase/phosphoribosyltransferase catalytic domain"/>
    <property type="match status" value="1"/>
</dbReference>
<name>A0A1E8FEI7_9ALTE</name>
<dbReference type="InterPro" id="IPR017459">
    <property type="entry name" value="Glycosyl_Trfase_fam3_N_dom"/>
</dbReference>
<evidence type="ECO:0000259" key="10">
    <source>
        <dbReference type="Pfam" id="PF00591"/>
    </source>
</evidence>
<comment type="similarity">
    <text evidence="8">In the C-terminal section; belongs to the anthranilate phosphoribosyltransferase family.</text>
</comment>
<keyword evidence="9" id="KW-0460">Magnesium</keyword>
<evidence type="ECO:0000259" key="11">
    <source>
        <dbReference type="Pfam" id="PF02885"/>
    </source>
</evidence>
<comment type="catalytic activity">
    <reaction evidence="7 9">
        <text>N-(5-phospho-beta-D-ribosyl)anthranilate + diphosphate = 5-phospho-alpha-D-ribose 1-diphosphate + anthranilate</text>
        <dbReference type="Rhea" id="RHEA:11768"/>
        <dbReference type="ChEBI" id="CHEBI:16567"/>
        <dbReference type="ChEBI" id="CHEBI:18277"/>
        <dbReference type="ChEBI" id="CHEBI:33019"/>
        <dbReference type="ChEBI" id="CHEBI:58017"/>
        <dbReference type="EC" id="2.4.2.18"/>
    </reaction>
</comment>
<feature type="domain" description="Glycosyl transferase family 3 N-terminal" evidence="11">
    <location>
        <begin position="6"/>
        <end position="67"/>
    </location>
</feature>